<feature type="transmembrane region" description="Helical" evidence="1">
    <location>
        <begin position="214"/>
        <end position="235"/>
    </location>
</feature>
<evidence type="ECO:0000313" key="2">
    <source>
        <dbReference type="EMBL" id="CEM48378.1"/>
    </source>
</evidence>
<feature type="transmembrane region" description="Helical" evidence="1">
    <location>
        <begin position="7"/>
        <end position="29"/>
    </location>
</feature>
<evidence type="ECO:0000256" key="1">
    <source>
        <dbReference type="SAM" id="Phobius"/>
    </source>
</evidence>
<feature type="transmembrane region" description="Helical" evidence="1">
    <location>
        <begin position="132"/>
        <end position="156"/>
    </location>
</feature>
<keyword evidence="1" id="KW-0812">Transmembrane</keyword>
<dbReference type="EMBL" id="CDMZ01004013">
    <property type="protein sequence ID" value="CEM48378.1"/>
    <property type="molecule type" value="Genomic_DNA"/>
</dbReference>
<dbReference type="AlphaFoldDB" id="A0A0G4HVE1"/>
<reference evidence="2" key="1">
    <citation type="submission" date="2014-11" db="EMBL/GenBank/DDBJ databases">
        <authorList>
            <person name="Otto D Thomas"/>
            <person name="Naeem Raeece"/>
        </authorList>
    </citation>
    <scope>NUCLEOTIDE SEQUENCE</scope>
</reference>
<keyword evidence="1" id="KW-0472">Membrane</keyword>
<accession>A0A0G4HVE1</accession>
<protein>
    <submittedName>
        <fullName evidence="2">Uncharacterized protein</fullName>
    </submittedName>
</protein>
<keyword evidence="1" id="KW-1133">Transmembrane helix</keyword>
<organism evidence="2">
    <name type="scientific">Chromera velia CCMP2878</name>
    <dbReference type="NCBI Taxonomy" id="1169474"/>
    <lineage>
        <taxon>Eukaryota</taxon>
        <taxon>Sar</taxon>
        <taxon>Alveolata</taxon>
        <taxon>Colpodellida</taxon>
        <taxon>Chromeraceae</taxon>
        <taxon>Chromera</taxon>
    </lineage>
</organism>
<sequence>MGFRWFLLETFTILLALFLAGAGITLIVFGVEEPSGKACCSVKGCPALTEPADFPEVSSKGVCLYSADECILGNGTFNDCTPGEMDSTQSCTQNTPSLMMIISGSFALTAGVFRVLSSLKCGVIEPTNDNKCLYYITMFFESLILIGVIICTAWLVQAVDQDDPVSEGEDVRYGKTRYSEGRPVFMHGESCAVNVDSGGQYEIKKVQLFHEAQVAFPLVVTLLAASCCLFLLIIFRPLTYKCLDD</sequence>
<feature type="transmembrane region" description="Helical" evidence="1">
    <location>
        <begin position="97"/>
        <end position="116"/>
    </location>
</feature>
<name>A0A0G4HVE1_9ALVE</name>
<proteinExistence type="predicted"/>
<dbReference type="VEuPathDB" id="CryptoDB:Cvel_8807"/>
<gene>
    <name evidence="2" type="ORF">Cvel_8807</name>
</gene>